<proteinExistence type="predicted"/>
<dbReference type="EMBL" id="JADGMS010000016">
    <property type="protein sequence ID" value="KAF9666241.1"/>
    <property type="molecule type" value="Genomic_DNA"/>
</dbReference>
<accession>A0A835JB33</accession>
<dbReference type="OrthoDB" id="540503at2759"/>
<dbReference type="InterPro" id="IPR044821">
    <property type="entry name" value="At1g28695/At4g15970-like"/>
</dbReference>
<sequence>MPIMQMITAANMQVELEASTPSRLSILTVLDESWARSGSVLDLFLESFRIREGTEHLLNHLVIAGLHFQAFQYCPFVHPNCFHLKAAGLRSYANQIKKGGIRKPMNRPNDHTFHWRRIQAPQEDAEVMWLRNPFPDMVAESVITIGCDSKSSNQRSVNKH</sequence>
<gene>
    <name evidence="1" type="ORF">SADUNF_Sadunf16G0209200</name>
</gene>
<dbReference type="Proteomes" id="UP000657918">
    <property type="component" value="Chromosome 16"/>
</dbReference>
<evidence type="ECO:0000313" key="1">
    <source>
        <dbReference type="EMBL" id="KAF9666241.1"/>
    </source>
</evidence>
<keyword evidence="2" id="KW-1185">Reference proteome</keyword>
<protein>
    <submittedName>
        <fullName evidence="1">Uncharacterized protein</fullName>
    </submittedName>
</protein>
<organism evidence="1 2">
    <name type="scientific">Salix dunnii</name>
    <dbReference type="NCBI Taxonomy" id="1413687"/>
    <lineage>
        <taxon>Eukaryota</taxon>
        <taxon>Viridiplantae</taxon>
        <taxon>Streptophyta</taxon>
        <taxon>Embryophyta</taxon>
        <taxon>Tracheophyta</taxon>
        <taxon>Spermatophyta</taxon>
        <taxon>Magnoliopsida</taxon>
        <taxon>eudicotyledons</taxon>
        <taxon>Gunneridae</taxon>
        <taxon>Pentapetalae</taxon>
        <taxon>rosids</taxon>
        <taxon>fabids</taxon>
        <taxon>Malpighiales</taxon>
        <taxon>Salicaceae</taxon>
        <taxon>Saliceae</taxon>
        <taxon>Salix</taxon>
    </lineage>
</organism>
<reference evidence="1 2" key="1">
    <citation type="submission" date="2020-10" db="EMBL/GenBank/DDBJ databases">
        <title>Plant Genome Project.</title>
        <authorList>
            <person name="Zhang R.-G."/>
        </authorList>
    </citation>
    <scope>NUCLEOTIDE SEQUENCE [LARGE SCALE GENOMIC DNA]</scope>
    <source>
        <strain evidence="1">FAFU-HL-1</strain>
        <tissue evidence="1">Leaf</tissue>
    </source>
</reference>
<evidence type="ECO:0000313" key="2">
    <source>
        <dbReference type="Proteomes" id="UP000657918"/>
    </source>
</evidence>
<name>A0A835JB33_9ROSI</name>
<dbReference type="PANTHER" id="PTHR46038">
    <property type="entry name" value="EXPRESSED PROTEIN-RELATED"/>
    <property type="match status" value="1"/>
</dbReference>
<dbReference type="AlphaFoldDB" id="A0A835JB33"/>
<dbReference type="PANTHER" id="PTHR46038:SF37">
    <property type="entry name" value="GLYCOSYLTRANSFERASE"/>
    <property type="match status" value="1"/>
</dbReference>
<comment type="caution">
    <text evidence="1">The sequence shown here is derived from an EMBL/GenBank/DDBJ whole genome shotgun (WGS) entry which is preliminary data.</text>
</comment>